<dbReference type="GO" id="GO:0051276">
    <property type="term" value="P:chromosome organization"/>
    <property type="evidence" value="ECO:0007669"/>
    <property type="project" value="InterPro"/>
</dbReference>
<dbReference type="Pfam" id="PF03592">
    <property type="entry name" value="Terminase_2"/>
    <property type="match status" value="1"/>
</dbReference>
<dbReference type="OrthoDB" id="1338457at2"/>
<dbReference type="AlphaFoldDB" id="A0A2S7IRG8"/>
<keyword evidence="4" id="KW-1185">Reference proteome</keyword>
<dbReference type="PANTHER" id="PTHR41328">
    <property type="entry name" value="TERMINASE SMALL SUBUNIT-RELATED"/>
    <property type="match status" value="1"/>
</dbReference>
<organism evidence="3 4">
    <name type="scientific">Siphonobacter curvatus</name>
    <dbReference type="NCBI Taxonomy" id="2094562"/>
    <lineage>
        <taxon>Bacteria</taxon>
        <taxon>Pseudomonadati</taxon>
        <taxon>Bacteroidota</taxon>
        <taxon>Cytophagia</taxon>
        <taxon>Cytophagales</taxon>
        <taxon>Cytophagaceae</taxon>
        <taxon>Siphonobacter</taxon>
    </lineage>
</organism>
<dbReference type="InterPro" id="IPR005335">
    <property type="entry name" value="Terminase_ssu"/>
</dbReference>
<dbReference type="Gene3D" id="1.10.10.1400">
    <property type="entry name" value="Terminase, small subunit, N-terminal DNA-binding domain, HTH motif"/>
    <property type="match status" value="1"/>
</dbReference>
<comment type="caution">
    <text evidence="3">The sequence shown here is derived from an EMBL/GenBank/DDBJ whole genome shotgun (WGS) entry which is preliminary data.</text>
</comment>
<evidence type="ECO:0000256" key="2">
    <source>
        <dbReference type="ARBA" id="ARBA00023219"/>
    </source>
</evidence>
<name>A0A2S7IRG8_9BACT</name>
<evidence type="ECO:0000313" key="4">
    <source>
        <dbReference type="Proteomes" id="UP000239590"/>
    </source>
</evidence>
<accession>A0A2S7IRG8</accession>
<keyword evidence="1" id="KW-1188">Viral release from host cell</keyword>
<protein>
    <submittedName>
        <fullName evidence="3">Terminase small subunit</fullName>
    </submittedName>
</protein>
<dbReference type="Proteomes" id="UP000239590">
    <property type="component" value="Unassembled WGS sequence"/>
</dbReference>
<evidence type="ECO:0000313" key="3">
    <source>
        <dbReference type="EMBL" id="PQA60180.1"/>
    </source>
</evidence>
<dbReference type="EMBL" id="PTRA01000001">
    <property type="protein sequence ID" value="PQA60180.1"/>
    <property type="molecule type" value="Genomic_DNA"/>
</dbReference>
<gene>
    <name evidence="3" type="ORF">C5O19_11335</name>
</gene>
<sequence length="181" mass="20662">MTELKLSEKQKRFCDEYLIDLNGTQAAIRAGYSPRTADVKAAQLLKLPQIRSYIEEKKSQLNQQLENKYLINKERVLLEYARIAFADLRCYFNPNGSLKEVTELTEDEAAALASSETEEMKEMGIPIGETKKIKLWDKLRALEGIRKVMGYDAPVKQDHTTKGESLNKGFGDFLQQVNQVK</sequence>
<keyword evidence="2" id="KW-0231">Viral genome packaging</keyword>
<dbReference type="RefSeq" id="WP_104712180.1">
    <property type="nucleotide sequence ID" value="NZ_PTRA01000001.1"/>
</dbReference>
<proteinExistence type="predicted"/>
<reference evidence="4" key="1">
    <citation type="submission" date="2018-02" db="EMBL/GenBank/DDBJ databases">
        <title>Genome sequencing of Solimonas sp. HR-BB.</title>
        <authorList>
            <person name="Lee Y."/>
            <person name="Jeon C.O."/>
        </authorList>
    </citation>
    <scope>NUCLEOTIDE SEQUENCE [LARGE SCALE GENOMIC DNA]</scope>
    <source>
        <strain evidence="4">HR-U</strain>
    </source>
</reference>
<dbReference type="InterPro" id="IPR038713">
    <property type="entry name" value="Terminase_Gp1_N_sf"/>
</dbReference>
<evidence type="ECO:0000256" key="1">
    <source>
        <dbReference type="ARBA" id="ARBA00022612"/>
    </source>
</evidence>
<dbReference type="InterPro" id="IPR052404">
    <property type="entry name" value="SPP1-like_terminase"/>
</dbReference>
<dbReference type="PANTHER" id="PTHR41328:SF2">
    <property type="entry name" value="TERMINASE SMALL SUBUNIT"/>
    <property type="match status" value="1"/>
</dbReference>